<feature type="region of interest" description="Disordered" evidence="1">
    <location>
        <begin position="1647"/>
        <end position="1666"/>
    </location>
</feature>
<feature type="region of interest" description="Disordered" evidence="1">
    <location>
        <begin position="753"/>
        <end position="783"/>
    </location>
</feature>
<proteinExistence type="predicted"/>
<feature type="region of interest" description="Disordered" evidence="1">
    <location>
        <begin position="1179"/>
        <end position="1238"/>
    </location>
</feature>
<feature type="compositionally biased region" description="Basic and acidic residues" evidence="1">
    <location>
        <begin position="966"/>
        <end position="977"/>
    </location>
</feature>
<feature type="region of interest" description="Disordered" evidence="1">
    <location>
        <begin position="178"/>
        <end position="208"/>
    </location>
</feature>
<feature type="region of interest" description="Disordered" evidence="1">
    <location>
        <begin position="477"/>
        <end position="507"/>
    </location>
</feature>
<organism evidence="2">
    <name type="scientific">Chromera velia CCMP2878</name>
    <dbReference type="NCBI Taxonomy" id="1169474"/>
    <lineage>
        <taxon>Eukaryota</taxon>
        <taxon>Sar</taxon>
        <taxon>Alveolata</taxon>
        <taxon>Colpodellida</taxon>
        <taxon>Chromeraceae</taxon>
        <taxon>Chromera</taxon>
    </lineage>
</organism>
<feature type="region of interest" description="Disordered" evidence="1">
    <location>
        <begin position="1511"/>
        <end position="1531"/>
    </location>
</feature>
<feature type="compositionally biased region" description="Low complexity" evidence="1">
    <location>
        <begin position="494"/>
        <end position="507"/>
    </location>
</feature>
<evidence type="ECO:0000313" key="2">
    <source>
        <dbReference type="EMBL" id="CEM43055.1"/>
    </source>
</evidence>
<feature type="region of interest" description="Disordered" evidence="1">
    <location>
        <begin position="1116"/>
        <end position="1141"/>
    </location>
</feature>
<name>A0A0G4HG23_9ALVE</name>
<feature type="compositionally biased region" description="Basic and acidic residues" evidence="1">
    <location>
        <begin position="758"/>
        <end position="772"/>
    </location>
</feature>
<feature type="region of interest" description="Disordered" evidence="1">
    <location>
        <begin position="559"/>
        <end position="580"/>
    </location>
</feature>
<dbReference type="EMBL" id="CDMZ01002599">
    <property type="protein sequence ID" value="CEM43055.1"/>
    <property type="molecule type" value="Genomic_DNA"/>
</dbReference>
<gene>
    <name evidence="2" type="ORF">Cvel_6732</name>
</gene>
<feature type="non-terminal residue" evidence="2">
    <location>
        <position position="1932"/>
    </location>
</feature>
<feature type="compositionally biased region" description="Basic and acidic residues" evidence="1">
    <location>
        <begin position="1853"/>
        <end position="1864"/>
    </location>
</feature>
<reference evidence="2" key="1">
    <citation type="submission" date="2014-11" db="EMBL/GenBank/DDBJ databases">
        <authorList>
            <person name="Otto D Thomas"/>
            <person name="Naeem Raeece"/>
        </authorList>
    </citation>
    <scope>NUCLEOTIDE SEQUENCE</scope>
</reference>
<accession>A0A0G4HG23</accession>
<protein>
    <submittedName>
        <fullName evidence="2">Uncharacterized protein</fullName>
    </submittedName>
</protein>
<evidence type="ECO:0000256" key="1">
    <source>
        <dbReference type="SAM" id="MobiDB-lite"/>
    </source>
</evidence>
<feature type="region of interest" description="Disordered" evidence="1">
    <location>
        <begin position="328"/>
        <end position="355"/>
    </location>
</feature>
<sequence length="1932" mass="202514">MIAHKAASSSGRKFKAVGIRSSTLCSSFLMVVESQSSSMMALHPASALFTIFWEIVSKQSPPPKVRLPACLSCLCACVRQRVPVVFSSECRCYLPDLAAIDQFDRIRQVPPLSPCPCPFVVGVSLHGDLFLWDRVSNRLSLLSNSPLVAAFALVQRQRKKKSLSSHLSSFAKAAAAGVMGGSSTGSRRQKSDGGGMGDPSMRSSAGAALREMSRGTLEGGSGPASLVMKCEADSSGCTVVLSLVDGSVWIWRRHPDSLFANETGGGRAVETDSAGRKSGDSVQPVSVGHVPGLWGLLPFVVTGSLLSGSPSLSIWECLAKKELHSGAEVRSLGGRESEKENEKAAGEPEKEKEKTGCEIDDSVLFRTTRSAFLTRGIAFAPSVLTLSVGLYRDREDGERALGRGDGTVPGEEEGLVRVDGNSSLSLFVPSSQIVDGEMPISSGERKAEKEKDMGPEGAAIAVSLVLCPVEALDRSIRGKPPISASDLPPPPPSSSSLSTSSSHQALSTDSFPDLAALQPSICKDVSSGDAPLSCSPGGATVSVCALLISVDIPPEQLYLPTGGHRETGANSEEQEEREGPPVVCAFPDQDLPNCLPSSVGIAAIGVNSSLFGQTEVLFVHLEGLLRCLAKGGDVGSLKSVWCSSTVVRVKISKALMEPVPTGVESDLAIQKEEEAEVEAHDSVSSFNPEPSSVSRVSSLAWDASSCLLAVVFTSGVVALLSASGGPLTLLTSAVGGALAVRCVRLKGQREGVGMSPRRVREEVEKQREKDALGDGGATALTSPSRFRADGQAEGAGLGGGGMWSVDFHPAQPQLLVANGRSVWVLRLRGPLAGFLYVNPFAQRDRVGEGVEGGGFSSLRGGLHEAAVGSPCAVPGGGEVPSSVRLCSRGSVQFEEEETSIGVSVGSLLLPHMVQRLASRKELGADEILWVLFLSVFLLHRWMAVQAVAPSVSFLAETSEVVLGRGVVDREREPRGGEGEEGSGSPSFLLKEMEFVARIQRLFSNFAGRYLEELAAEGSSRALTGFGWLLSLFPQKTRKGENWRPETNTVMTTGESGGGAAGRAVESLLSVSWMPVVWGSSLASSPSLFETIPSHSEVMDALGNASQLLRTARSRLASSPAGGRGLSQGSGVSGTASRNSQEGPIEGRLLRVLFFPVAHLVDAAVSQILLLSIICGGEREKNESKGGGKRQALPVVNGQLGGRGAVRMDEGKRGSLGSPDSPSAGRDGNEGDFPPTVYPPHASRNWSVLPAVPPFALKKTHLWGHDTASPDHLDSLLTSLQDFLEPLAATESAQGKEPPTAAQSSETLASLLSECVSLVASEGGKGGEAVAAGLTEERLVACLSSAGRGRILVLRQVRSSLRILRCLAESGLGGDGNANAKASSSVELCTLLQRAELVFSLCLEGGAVFLPKSAGLSGGIDMSGDIAHEEFASGDPPAGPPPPQSPLPVVFASELEEVRRREFAHRNVQAIRERRREIRLFESARRLGSLCHMFGRALVKADVAGLRSKENGDVPASARGHATGVPSSDYPSDMMPSTFRAPLPSTLELFGGKTAAPEIDPEGDAGGSGDPFEFDIKSSKVLSLLLWSVHVLASWRRDNAEERHSFVQSDSERNNVTDLQLRQGWAHLAAASGSSALSLEMRQRRVELKSGRDAETEGPDSIRSAGGMCTEEQKGTASALVQLCSRMRGRRVSGSHEIDGLYIGVASLCNSGNVTRAFDLLALVLMLRHKHVEAGETSGTGVDVDGTEADADWDVAEGGRNSRFSLLASVDAVLLAASVRVLFLSLPLCGTETGRETQKENAAGLLSFDQPASSHGGLGSMDPVGDGDNGLQDPVVVQSGCAFMEGVQGGGEEQGGHRAAESDSERRKEAVVLLRKVLALCAVRVAEGGEDLACCSPSGGQTAPESPWGYGDGKMMPSSPLRGGVWGGGGGGG</sequence>
<feature type="compositionally biased region" description="Gly residues" evidence="1">
    <location>
        <begin position="1121"/>
        <end position="1131"/>
    </location>
</feature>
<feature type="compositionally biased region" description="Polar residues" evidence="1">
    <location>
        <begin position="1132"/>
        <end position="1141"/>
    </location>
</feature>
<feature type="compositionally biased region" description="Basic and acidic residues" evidence="1">
    <location>
        <begin position="269"/>
        <end position="279"/>
    </location>
</feature>
<feature type="region of interest" description="Disordered" evidence="1">
    <location>
        <begin position="966"/>
        <end position="985"/>
    </location>
</feature>
<dbReference type="VEuPathDB" id="CryptoDB:Cvel_6732"/>
<feature type="region of interest" description="Disordered" evidence="1">
    <location>
        <begin position="1845"/>
        <end position="1864"/>
    </location>
</feature>
<feature type="region of interest" description="Disordered" evidence="1">
    <location>
        <begin position="263"/>
        <end position="283"/>
    </location>
</feature>